<dbReference type="PANTHER" id="PTHR43639:SF1">
    <property type="entry name" value="SHORT-CHAIN DEHYDROGENASE_REDUCTASE FAMILY PROTEIN"/>
    <property type="match status" value="1"/>
</dbReference>
<dbReference type="Pfam" id="PF13561">
    <property type="entry name" value="adh_short_C2"/>
    <property type="match status" value="1"/>
</dbReference>
<keyword evidence="2" id="KW-0560">Oxidoreductase</keyword>
<dbReference type="Gene3D" id="3.40.50.720">
    <property type="entry name" value="NAD(P)-binding Rossmann-like Domain"/>
    <property type="match status" value="1"/>
</dbReference>
<evidence type="ECO:0000256" key="2">
    <source>
        <dbReference type="ARBA" id="ARBA00023002"/>
    </source>
</evidence>
<comment type="similarity">
    <text evidence="1">Belongs to the short-chain dehydrogenases/reductases (SDR) family.</text>
</comment>
<evidence type="ECO:0000313" key="4">
    <source>
        <dbReference type="Proteomes" id="UP000653472"/>
    </source>
</evidence>
<proteinExistence type="inferred from homology"/>
<organism evidence="3 4">
    <name type="scientific">Solimonas marina</name>
    <dbReference type="NCBI Taxonomy" id="2714601"/>
    <lineage>
        <taxon>Bacteria</taxon>
        <taxon>Pseudomonadati</taxon>
        <taxon>Pseudomonadota</taxon>
        <taxon>Gammaproteobacteria</taxon>
        <taxon>Nevskiales</taxon>
        <taxon>Nevskiaceae</taxon>
        <taxon>Solimonas</taxon>
    </lineage>
</organism>
<dbReference type="InterPro" id="IPR036291">
    <property type="entry name" value="NAD(P)-bd_dom_sf"/>
</dbReference>
<evidence type="ECO:0000256" key="1">
    <source>
        <dbReference type="ARBA" id="ARBA00006484"/>
    </source>
</evidence>
<keyword evidence="4" id="KW-1185">Reference proteome</keyword>
<dbReference type="EMBL" id="JAAVXB010000003">
    <property type="protein sequence ID" value="NKF21963.1"/>
    <property type="molecule type" value="Genomic_DNA"/>
</dbReference>
<dbReference type="Proteomes" id="UP000653472">
    <property type="component" value="Unassembled WGS sequence"/>
</dbReference>
<sequence>MTTPTDDSPVVLVTGAARRIGAQIARLQHEAGWRVLVHARHSSDEAAALVEALCVARAGSASLLIADLADPAAIAALAHDAHRIWGRLDALVNNASSYFPTPVGSIEAAQLDDLLASNLRAPLLLTQACRPHFAPGAAVVNIIDTQTPRPQPPHSAYFAAKAGLWSLTESLAVELAPQIRVNGVAPGHMMWALAGGVEGEAEQARELARIPLGRLGGAIEIARAVRFLLSDDAAYITGAILPVDGGLRLS</sequence>
<evidence type="ECO:0000313" key="3">
    <source>
        <dbReference type="EMBL" id="NKF21963.1"/>
    </source>
</evidence>
<name>A0A969W9I5_9GAMM</name>
<dbReference type="FunFam" id="3.40.50.720:FF:000084">
    <property type="entry name" value="Short-chain dehydrogenase reductase"/>
    <property type="match status" value="1"/>
</dbReference>
<gene>
    <name evidence="3" type="ORF">G7Y82_06505</name>
</gene>
<dbReference type="GO" id="GO:0016491">
    <property type="term" value="F:oxidoreductase activity"/>
    <property type="evidence" value="ECO:0007669"/>
    <property type="project" value="UniProtKB-KW"/>
</dbReference>
<dbReference type="SUPFAM" id="SSF51735">
    <property type="entry name" value="NAD(P)-binding Rossmann-fold domains"/>
    <property type="match status" value="1"/>
</dbReference>
<dbReference type="PRINTS" id="PR00080">
    <property type="entry name" value="SDRFAMILY"/>
</dbReference>
<dbReference type="PRINTS" id="PR00081">
    <property type="entry name" value="GDHRDH"/>
</dbReference>
<dbReference type="AlphaFoldDB" id="A0A969W9I5"/>
<comment type="caution">
    <text evidence="3">The sequence shown here is derived from an EMBL/GenBank/DDBJ whole genome shotgun (WGS) entry which is preliminary data.</text>
</comment>
<reference evidence="3" key="1">
    <citation type="submission" date="2020-03" db="EMBL/GenBank/DDBJ databases">
        <title>Solimonas marina sp. nov., isolated from deep seawater of the Pacific Ocean.</title>
        <authorList>
            <person name="Liu X."/>
            <person name="Lai Q."/>
            <person name="Sun F."/>
            <person name="Gai Y."/>
            <person name="Li G."/>
            <person name="Shao Z."/>
        </authorList>
    </citation>
    <scope>NUCLEOTIDE SEQUENCE</scope>
    <source>
        <strain evidence="3">C16B3</strain>
    </source>
</reference>
<protein>
    <submittedName>
        <fullName evidence="3">SDR family oxidoreductase</fullName>
    </submittedName>
</protein>
<dbReference type="RefSeq" id="WP_168147227.1">
    <property type="nucleotide sequence ID" value="NZ_JAAVXB010000003.1"/>
</dbReference>
<dbReference type="PANTHER" id="PTHR43639">
    <property type="entry name" value="OXIDOREDUCTASE, SHORT-CHAIN DEHYDROGENASE/REDUCTASE FAMILY (AFU_ORTHOLOGUE AFUA_5G02870)"/>
    <property type="match status" value="1"/>
</dbReference>
<dbReference type="InterPro" id="IPR002347">
    <property type="entry name" value="SDR_fam"/>
</dbReference>
<accession>A0A969W9I5</accession>